<keyword evidence="2" id="KW-1185">Reference proteome</keyword>
<accession>F2LUX4</accession>
<gene>
    <name evidence="1" type="ordered locus">Hipma_1701</name>
</gene>
<reference evidence="2" key="2">
    <citation type="submission" date="2011-03" db="EMBL/GenBank/DDBJ databases">
        <title>The complete genome of Hippea maritima DSM 10411.</title>
        <authorList>
            <consortium name="US DOE Joint Genome Institute (JGI-PGF)"/>
            <person name="Lucas S."/>
            <person name="Copeland A."/>
            <person name="Lapidus A."/>
            <person name="Bruce D."/>
            <person name="Goodwin L."/>
            <person name="Pitluck S."/>
            <person name="Peters L."/>
            <person name="Kyrpides N."/>
            <person name="Mavromatis K."/>
            <person name="Pagani I."/>
            <person name="Ivanova N."/>
            <person name="Mikhailova N."/>
            <person name="Lu M."/>
            <person name="Detter J.C."/>
            <person name="Tapia R."/>
            <person name="Han C."/>
            <person name="Land M."/>
            <person name="Hauser L."/>
            <person name="Markowitz V."/>
            <person name="Cheng J.-F."/>
            <person name="Hugenholtz P."/>
            <person name="Woyke T."/>
            <person name="Wu D."/>
            <person name="Spring S."/>
            <person name="Schroeder M."/>
            <person name="Brambilla E."/>
            <person name="Klenk H.-P."/>
            <person name="Eisen J.A."/>
        </authorList>
    </citation>
    <scope>NUCLEOTIDE SEQUENCE [LARGE SCALE GENOMIC DNA]</scope>
    <source>
        <strain evidence="2">ATCC 700847 / DSM 10411 / MH2</strain>
    </source>
</reference>
<proteinExistence type="predicted"/>
<dbReference type="STRING" id="760142.Hipma_1701"/>
<protein>
    <submittedName>
        <fullName evidence="1">Uncharacterized protein</fullName>
    </submittedName>
</protein>
<dbReference type="InParanoid" id="F2LUX4"/>
<organism evidence="1 2">
    <name type="scientific">Hippea maritima (strain ATCC 700847 / DSM 10411 / MH2)</name>
    <dbReference type="NCBI Taxonomy" id="760142"/>
    <lineage>
        <taxon>Bacteria</taxon>
        <taxon>Pseudomonadati</taxon>
        <taxon>Campylobacterota</taxon>
        <taxon>Desulfurellia</taxon>
        <taxon>Desulfurellales</taxon>
        <taxon>Hippeaceae</taxon>
        <taxon>Hippea</taxon>
    </lineage>
</organism>
<evidence type="ECO:0000313" key="2">
    <source>
        <dbReference type="Proteomes" id="UP000008139"/>
    </source>
</evidence>
<sequence length="66" mass="7881">MLDRYLNNNELNKKVLKELFDLYLNPSFGTLKQKEIDLFIFSKLIELGYLKKDVFDIVSKLKITRL</sequence>
<reference evidence="1 2" key="1">
    <citation type="journal article" date="2011" name="Stand. Genomic Sci.">
        <title>Complete genome sequence of the thermophilic sulfur-reducer Hippea maritima type strain (MH(2)).</title>
        <authorList>
            <person name="Huntemann M."/>
            <person name="Lu M."/>
            <person name="Nolan M."/>
            <person name="Lapidus A."/>
            <person name="Lucas S."/>
            <person name="Hammon N."/>
            <person name="Deshpande S."/>
            <person name="Cheng J.F."/>
            <person name="Tapia R."/>
            <person name="Han C."/>
            <person name="Goodwin L."/>
            <person name="Pitluck S."/>
            <person name="Liolios K."/>
            <person name="Pagani I."/>
            <person name="Ivanova N."/>
            <person name="Ovchinikova G."/>
            <person name="Pati A."/>
            <person name="Chen A."/>
            <person name="Palaniappan K."/>
            <person name="Land M."/>
            <person name="Hauser L."/>
            <person name="Jeffries C.D."/>
            <person name="Detter J.C."/>
            <person name="Brambilla E.M."/>
            <person name="Rohde M."/>
            <person name="Spring S."/>
            <person name="Goker M."/>
            <person name="Woyke T."/>
            <person name="Bristow J."/>
            <person name="Eisen J.A."/>
            <person name="Markowitz V."/>
            <person name="Hugenholtz P."/>
            <person name="Kyrpides N.C."/>
            <person name="Klenk H.P."/>
            <person name="Mavromatis K."/>
        </authorList>
    </citation>
    <scope>NUCLEOTIDE SEQUENCE [LARGE SCALE GENOMIC DNA]</scope>
    <source>
        <strain evidence="2">ATCC 700847 / DSM 10411 / MH2</strain>
    </source>
</reference>
<dbReference type="AlphaFoldDB" id="F2LUX4"/>
<dbReference type="RefSeq" id="WP_013682666.1">
    <property type="nucleotide sequence ID" value="NC_015318.1"/>
</dbReference>
<evidence type="ECO:0000313" key="1">
    <source>
        <dbReference type="EMBL" id="AEA34643.1"/>
    </source>
</evidence>
<name>F2LUX4_HIPMA</name>
<dbReference type="HOGENOM" id="CLU_2825233_0_0_7"/>
<dbReference type="KEGG" id="hmr:Hipma_1701"/>
<dbReference type="EMBL" id="CP002606">
    <property type="protein sequence ID" value="AEA34643.1"/>
    <property type="molecule type" value="Genomic_DNA"/>
</dbReference>
<dbReference type="Proteomes" id="UP000008139">
    <property type="component" value="Chromosome"/>
</dbReference>
<dbReference type="OrthoDB" id="1493121at2"/>